<dbReference type="EMBL" id="UINC01021772">
    <property type="protein sequence ID" value="SVA90042.1"/>
    <property type="molecule type" value="Genomic_DNA"/>
</dbReference>
<sequence>MTIPLIKIAHATAFIIINARSFQTIATHNQPATPRNWRNIFQGYKLFVVAIIAKTIIMEAIHLIHHVGG</sequence>
<protein>
    <submittedName>
        <fullName evidence="2">Uncharacterized protein</fullName>
    </submittedName>
</protein>
<organism evidence="2">
    <name type="scientific">marine metagenome</name>
    <dbReference type="NCBI Taxonomy" id="408172"/>
    <lineage>
        <taxon>unclassified sequences</taxon>
        <taxon>metagenomes</taxon>
        <taxon>ecological metagenomes</taxon>
    </lineage>
</organism>
<gene>
    <name evidence="2" type="ORF">METZ01_LOCUS142896</name>
</gene>
<dbReference type="AlphaFoldDB" id="A0A381ZMF6"/>
<feature type="transmembrane region" description="Helical" evidence="1">
    <location>
        <begin position="44"/>
        <end position="64"/>
    </location>
</feature>
<keyword evidence="1" id="KW-1133">Transmembrane helix</keyword>
<proteinExistence type="predicted"/>
<reference evidence="2" key="1">
    <citation type="submission" date="2018-05" db="EMBL/GenBank/DDBJ databases">
        <authorList>
            <person name="Lanie J.A."/>
            <person name="Ng W.-L."/>
            <person name="Kazmierczak K.M."/>
            <person name="Andrzejewski T.M."/>
            <person name="Davidsen T.M."/>
            <person name="Wayne K.J."/>
            <person name="Tettelin H."/>
            <person name="Glass J.I."/>
            <person name="Rusch D."/>
            <person name="Podicherti R."/>
            <person name="Tsui H.-C.T."/>
            <person name="Winkler M.E."/>
        </authorList>
    </citation>
    <scope>NUCLEOTIDE SEQUENCE</scope>
</reference>
<keyword evidence="1" id="KW-0472">Membrane</keyword>
<accession>A0A381ZMF6</accession>
<keyword evidence="1" id="KW-0812">Transmembrane</keyword>
<evidence type="ECO:0000313" key="2">
    <source>
        <dbReference type="EMBL" id="SVA90042.1"/>
    </source>
</evidence>
<evidence type="ECO:0000256" key="1">
    <source>
        <dbReference type="SAM" id="Phobius"/>
    </source>
</evidence>
<name>A0A381ZMF6_9ZZZZ</name>